<dbReference type="EMBL" id="QWDN01000157">
    <property type="protein sequence ID" value="TEB41521.1"/>
    <property type="molecule type" value="Genomic_DNA"/>
</dbReference>
<reference evidence="1 2" key="1">
    <citation type="journal article" date="2018" name="Syst. Appl. Microbiol.">
        <title>Flavobacterium circumlabens sp. nov. and Flavobacterium cupreum sp. nov., two psychrotrophic species isolated from Antarctic environmental samples.</title>
        <authorList>
            <person name="Kralova S."/>
            <person name="Busse H.J."/>
            <person name="Svec P."/>
            <person name="Maslanova I."/>
            <person name="Stankova E."/>
            <person name="Bartak M."/>
            <person name="Sedlacek I."/>
        </authorList>
    </citation>
    <scope>NUCLEOTIDE SEQUENCE [LARGE SCALE GENOMIC DNA]</scope>
    <source>
        <strain evidence="1 2">CCM 8828</strain>
    </source>
</reference>
<dbReference type="Proteomes" id="UP000298340">
    <property type="component" value="Unassembled WGS sequence"/>
</dbReference>
<evidence type="ECO:0000313" key="2">
    <source>
        <dbReference type="Proteomes" id="UP000298340"/>
    </source>
</evidence>
<dbReference type="InterPro" id="IPR038607">
    <property type="entry name" value="PhoD-like_sf"/>
</dbReference>
<feature type="non-terminal residue" evidence="1">
    <location>
        <position position="1"/>
    </location>
</feature>
<protein>
    <submittedName>
        <fullName evidence="1">Alkaline phosphatase</fullName>
    </submittedName>
</protein>
<comment type="caution">
    <text evidence="1">The sequence shown here is derived from an EMBL/GenBank/DDBJ whole genome shotgun (WGS) entry which is preliminary data.</text>
</comment>
<name>A0A4Y7U5I6_9FLAO</name>
<dbReference type="Gene3D" id="3.60.21.70">
    <property type="entry name" value="PhoD-like phosphatase"/>
    <property type="match status" value="1"/>
</dbReference>
<sequence length="80" mass="8780">SVSSPGLEAYLGITADPAKAVELAQAFTVLIDDLEYANLYKRGYTYLKFTASGSEAEWRFVDSVTTETTTTVTEKKYTIA</sequence>
<gene>
    <name evidence="1" type="ORF">D0809_25105</name>
</gene>
<accession>A0A4Y7U5I6</accession>
<proteinExistence type="predicted"/>
<evidence type="ECO:0000313" key="1">
    <source>
        <dbReference type="EMBL" id="TEB41521.1"/>
    </source>
</evidence>
<organism evidence="1 2">
    <name type="scientific">Flavobacterium circumlabens</name>
    <dbReference type="NCBI Taxonomy" id="2133765"/>
    <lineage>
        <taxon>Bacteria</taxon>
        <taxon>Pseudomonadati</taxon>
        <taxon>Bacteroidota</taxon>
        <taxon>Flavobacteriia</taxon>
        <taxon>Flavobacteriales</taxon>
        <taxon>Flavobacteriaceae</taxon>
        <taxon>Flavobacterium</taxon>
    </lineage>
</organism>
<dbReference type="AlphaFoldDB" id="A0A4Y7U5I6"/>